<dbReference type="Proteomes" id="UP000267223">
    <property type="component" value="Unassembled WGS sequence"/>
</dbReference>
<dbReference type="CDD" id="cd08977">
    <property type="entry name" value="SusD"/>
    <property type="match status" value="1"/>
</dbReference>
<protein>
    <submittedName>
        <fullName evidence="8">RagB/SusD family nutrient uptake outer membrane protein</fullName>
    </submittedName>
</protein>
<dbReference type="InterPro" id="IPR033985">
    <property type="entry name" value="SusD-like_N"/>
</dbReference>
<dbReference type="InterPro" id="IPR011990">
    <property type="entry name" value="TPR-like_helical_dom_sf"/>
</dbReference>
<dbReference type="Pfam" id="PF14322">
    <property type="entry name" value="SusD-like_3"/>
    <property type="match status" value="1"/>
</dbReference>
<dbReference type="RefSeq" id="WP_123122365.1">
    <property type="nucleotide sequence ID" value="NZ_RJJR01000021.1"/>
</dbReference>
<dbReference type="EMBL" id="RJJR01000021">
    <property type="protein sequence ID" value="RNI33369.1"/>
    <property type="molecule type" value="Genomic_DNA"/>
</dbReference>
<evidence type="ECO:0000256" key="5">
    <source>
        <dbReference type="ARBA" id="ARBA00023237"/>
    </source>
</evidence>
<dbReference type="SUPFAM" id="SSF48452">
    <property type="entry name" value="TPR-like"/>
    <property type="match status" value="1"/>
</dbReference>
<proteinExistence type="inferred from homology"/>
<dbReference type="InterPro" id="IPR012944">
    <property type="entry name" value="SusD_RagB_dom"/>
</dbReference>
<comment type="similarity">
    <text evidence="2">Belongs to the SusD family.</text>
</comment>
<feature type="domain" description="SusD-like N-terminal" evidence="7">
    <location>
        <begin position="106"/>
        <end position="235"/>
    </location>
</feature>
<name>A0A3M9N6I5_9BACT</name>
<sequence length="507" mass="56124">MNQDKKSRLSIISGTLLLLLILFNMGCKKDFLDRKPLGQYTTDNFPYPQGAGPYDQNVYAAYASLRTYQTTVFGYVGAVSIRSDDADKGSTPADAPAQLEMDNFPVNPTNGLTNDLWTGYFATVTDCNVILDQVGKDSANTPVATKLLAQGEARFLRGYAYFMLVRFFGNVPIVDTVLSDISASNKPQSTPAEVYAFIEKDLQFAATALPQQWDAKYIGRATSGAANGLLAKVYLYEKKWQDAMSTAGLVINSGVYNLNTPYDKIFTEDGENSSGSIFEIQAYADANHKTDSYGCQYANVQGVRGAGNFDLGWGFNVPSENLVNAYEEGDPREKSTILFTPSPEPTRYGEVFPAEPNPRYNMKVYTNPAIRNSVGSRAGYWMNVRILRYSDVLLMYAEAANELGQTDEALQKLEMVRARARNGDNSILPEVTTTDQSQLRDAIRHERRIELAMESERFFDIVRWGIADNVMAAAGKTNFSSSRDALLPIPQTQLDLSKGVLHQNPGY</sequence>
<evidence type="ECO:0000256" key="2">
    <source>
        <dbReference type="ARBA" id="ARBA00006275"/>
    </source>
</evidence>
<evidence type="ECO:0000256" key="3">
    <source>
        <dbReference type="ARBA" id="ARBA00022729"/>
    </source>
</evidence>
<evidence type="ECO:0000259" key="6">
    <source>
        <dbReference type="Pfam" id="PF07980"/>
    </source>
</evidence>
<dbReference type="Pfam" id="PF07980">
    <property type="entry name" value="SusD_RagB"/>
    <property type="match status" value="1"/>
</dbReference>
<feature type="domain" description="RagB/SusD" evidence="6">
    <location>
        <begin position="371"/>
        <end position="507"/>
    </location>
</feature>
<organism evidence="8 9">
    <name type="scientific">Hanamia caeni</name>
    <dbReference type="NCBI Taxonomy" id="2294116"/>
    <lineage>
        <taxon>Bacteria</taxon>
        <taxon>Pseudomonadati</taxon>
        <taxon>Bacteroidota</taxon>
        <taxon>Chitinophagia</taxon>
        <taxon>Chitinophagales</taxon>
        <taxon>Chitinophagaceae</taxon>
        <taxon>Hanamia</taxon>
    </lineage>
</organism>
<evidence type="ECO:0000256" key="4">
    <source>
        <dbReference type="ARBA" id="ARBA00023136"/>
    </source>
</evidence>
<accession>A0A3M9N6I5</accession>
<keyword evidence="9" id="KW-1185">Reference proteome</keyword>
<dbReference type="AlphaFoldDB" id="A0A3M9N6I5"/>
<evidence type="ECO:0000313" key="9">
    <source>
        <dbReference type="Proteomes" id="UP000267223"/>
    </source>
</evidence>
<comment type="caution">
    <text evidence="8">The sequence shown here is derived from an EMBL/GenBank/DDBJ whole genome shotgun (WGS) entry which is preliminary data.</text>
</comment>
<keyword evidence="5" id="KW-0998">Cell outer membrane</keyword>
<keyword evidence="3" id="KW-0732">Signal</keyword>
<comment type="subcellular location">
    <subcellularLocation>
        <location evidence="1">Cell outer membrane</location>
    </subcellularLocation>
</comment>
<evidence type="ECO:0000313" key="8">
    <source>
        <dbReference type="EMBL" id="RNI33369.1"/>
    </source>
</evidence>
<evidence type="ECO:0000256" key="1">
    <source>
        <dbReference type="ARBA" id="ARBA00004442"/>
    </source>
</evidence>
<dbReference type="GO" id="GO:0009279">
    <property type="term" value="C:cell outer membrane"/>
    <property type="evidence" value="ECO:0007669"/>
    <property type="project" value="UniProtKB-SubCell"/>
</dbReference>
<reference evidence="8 9" key="1">
    <citation type="submission" date="2018-11" db="EMBL/GenBank/DDBJ databases">
        <title>Draft genome sequence of Ferruginibacter sp. BO-59.</title>
        <authorList>
            <person name="Im W.T."/>
        </authorList>
    </citation>
    <scope>NUCLEOTIDE SEQUENCE [LARGE SCALE GENOMIC DNA]</scope>
    <source>
        <strain evidence="8 9">BO-59</strain>
    </source>
</reference>
<dbReference type="OrthoDB" id="636214at2"/>
<evidence type="ECO:0000259" key="7">
    <source>
        <dbReference type="Pfam" id="PF14322"/>
    </source>
</evidence>
<dbReference type="Gene3D" id="1.25.40.390">
    <property type="match status" value="1"/>
</dbReference>
<keyword evidence="4" id="KW-0472">Membrane</keyword>
<gene>
    <name evidence="8" type="ORF">EFY79_19135</name>
</gene>